<gene>
    <name evidence="1" type="ORF">FW781_18965</name>
</gene>
<sequence length="75" mass="8591">MSITYYDFKNLSKESQYELVSAKGVVISETYKEKLKFVLYKVSSFSVEIVYNVTNGKIEGLNVFHNNGACDKYCD</sequence>
<dbReference type="EMBL" id="VTRU01000005">
    <property type="protein sequence ID" value="TZF93769.1"/>
    <property type="molecule type" value="Genomic_DNA"/>
</dbReference>
<dbReference type="OrthoDB" id="1271098at2"/>
<comment type="caution">
    <text evidence="1">The sequence shown here is derived from an EMBL/GenBank/DDBJ whole genome shotgun (WGS) entry which is preliminary data.</text>
</comment>
<accession>A0A5D8ZFR6</accession>
<dbReference type="RefSeq" id="WP_149388850.1">
    <property type="nucleotide sequence ID" value="NZ_VTRU01000005.1"/>
</dbReference>
<dbReference type="AlphaFoldDB" id="A0A5D8ZFR6"/>
<keyword evidence="2" id="KW-1185">Reference proteome</keyword>
<reference evidence="1 2" key="1">
    <citation type="submission" date="2019-08" db="EMBL/GenBank/DDBJ databases">
        <title>Draft genome sequence of Chryseobacterium sp. Gsoil 183.</title>
        <authorList>
            <person name="Im W.-T."/>
        </authorList>
    </citation>
    <scope>NUCLEOTIDE SEQUENCE [LARGE SCALE GENOMIC DNA]</scope>
    <source>
        <strain evidence="1 2">Gsoil 183</strain>
    </source>
</reference>
<name>A0A5D8ZFR6_9FLAO</name>
<dbReference type="Proteomes" id="UP000323884">
    <property type="component" value="Unassembled WGS sequence"/>
</dbReference>
<evidence type="ECO:0000313" key="1">
    <source>
        <dbReference type="EMBL" id="TZF93769.1"/>
    </source>
</evidence>
<protein>
    <submittedName>
        <fullName evidence="1">Uncharacterized protein</fullName>
    </submittedName>
</protein>
<evidence type="ECO:0000313" key="2">
    <source>
        <dbReference type="Proteomes" id="UP000323884"/>
    </source>
</evidence>
<organism evidence="1 2">
    <name type="scientific">Chryseobacterium panacisoli</name>
    <dbReference type="NCBI Taxonomy" id="1807141"/>
    <lineage>
        <taxon>Bacteria</taxon>
        <taxon>Pseudomonadati</taxon>
        <taxon>Bacteroidota</taxon>
        <taxon>Flavobacteriia</taxon>
        <taxon>Flavobacteriales</taxon>
        <taxon>Weeksellaceae</taxon>
        <taxon>Chryseobacterium group</taxon>
        <taxon>Chryseobacterium</taxon>
    </lineage>
</organism>
<proteinExistence type="predicted"/>